<sequence>MTSPHEAFKSLGPIDFGEVSQDDPKPFLTETFVDAQCLIDSIPGSAAARQPHPPAGRPRSATDPTATNIAAKATERAEKLRKEWKEVQLNPRDNPLGVSVYRMGSKDKKGAWFARRSVHQGLTFERWKLGMETEFAESLKVQGAPGDGKIRGIGADKRAVNQTIDGCGKMQVYQLSAQFPGPTTPREFITLLLTSDTAVDTPVQSSSRYFLVVSKPCTHPDCPPRNEYIRGQYESVELIREIKTPKPLRKVRSSVDLSRDEIEATKGAATEALGKEVLVRSARNAALASSASDVGGQESRKRGKTISFAGTEDGQEEDDDSEIMVEWLMVTRSDPGGSVPRFMVERGTPAGIAGDAKKFLDWVSAMKVDHFPDHDEVSNQIKDEAAKVEETIPHEQQKQALTTELSPNIIRSQEDAEQAVTGSGGIYGMISNALGAAASVAASRLPNPFGSVKGGDTEASLSSSDLDDDTSSLHSFHSFGSDAAPENPMTLADGAVLTPSISAHTGDVQSTHSSESVTNKSNAPSHSEKELRKLEQRRAKANEKLRRAQERALAKKEQDAQRDEATIAKMREKHEREVAKQEAKYRRDMQRLEDKKANEQRKAEARRRKQLEREEKSNLSIELDNVRAERDVALKQIDLLKEQVGDLQAQNTQLVAKLGRQSKPELVRGDTELTQSTVKKAVEAS</sequence>
<organism evidence="3 4">
    <name type="scientific">Apiospora kogelbergensis</name>
    <dbReference type="NCBI Taxonomy" id="1337665"/>
    <lineage>
        <taxon>Eukaryota</taxon>
        <taxon>Fungi</taxon>
        <taxon>Dikarya</taxon>
        <taxon>Ascomycota</taxon>
        <taxon>Pezizomycotina</taxon>
        <taxon>Sordariomycetes</taxon>
        <taxon>Xylariomycetidae</taxon>
        <taxon>Amphisphaeriales</taxon>
        <taxon>Apiosporaceae</taxon>
        <taxon>Apiospora</taxon>
    </lineage>
</organism>
<comment type="caution">
    <text evidence="3">The sequence shown here is derived from an EMBL/GenBank/DDBJ whole genome shotgun (WGS) entry which is preliminary data.</text>
</comment>
<feature type="compositionally biased region" description="Polar residues" evidence="1">
    <location>
        <begin position="504"/>
        <end position="525"/>
    </location>
</feature>
<dbReference type="PANTHER" id="PTHR40370:SF1">
    <property type="entry name" value="DUF3074 DOMAIN-CONTAINING PROTEIN"/>
    <property type="match status" value="1"/>
</dbReference>
<feature type="region of interest" description="Disordered" evidence="1">
    <location>
        <begin position="504"/>
        <end position="620"/>
    </location>
</feature>
<feature type="region of interest" description="Disordered" evidence="1">
    <location>
        <begin position="44"/>
        <end position="65"/>
    </location>
</feature>
<dbReference type="InterPro" id="IPR024500">
    <property type="entry name" value="DUF3074"/>
</dbReference>
<dbReference type="Gene3D" id="3.30.530.20">
    <property type="match status" value="1"/>
</dbReference>
<feature type="compositionally biased region" description="Basic and acidic residues" evidence="1">
    <location>
        <begin position="526"/>
        <end position="603"/>
    </location>
</feature>
<accession>A0AAW0QXE5</accession>
<dbReference type="Pfam" id="PF11274">
    <property type="entry name" value="DUF3074"/>
    <property type="match status" value="1"/>
</dbReference>
<dbReference type="EMBL" id="JAQQWP010000006">
    <property type="protein sequence ID" value="KAK8115043.1"/>
    <property type="molecule type" value="Genomic_DNA"/>
</dbReference>
<evidence type="ECO:0000259" key="2">
    <source>
        <dbReference type="Pfam" id="PF11274"/>
    </source>
</evidence>
<evidence type="ECO:0000313" key="3">
    <source>
        <dbReference type="EMBL" id="KAK8115043.1"/>
    </source>
</evidence>
<dbReference type="SUPFAM" id="SSF55961">
    <property type="entry name" value="Bet v1-like"/>
    <property type="match status" value="1"/>
</dbReference>
<feature type="region of interest" description="Disordered" evidence="1">
    <location>
        <begin position="453"/>
        <end position="472"/>
    </location>
</feature>
<name>A0AAW0QXE5_9PEZI</name>
<evidence type="ECO:0000256" key="1">
    <source>
        <dbReference type="SAM" id="MobiDB-lite"/>
    </source>
</evidence>
<feature type="domain" description="DUF3074" evidence="2">
    <location>
        <begin position="112"/>
        <end position="363"/>
    </location>
</feature>
<keyword evidence="4" id="KW-1185">Reference proteome</keyword>
<dbReference type="PANTHER" id="PTHR40370">
    <property type="entry name" value="EXPRESSED PROTEIN"/>
    <property type="match status" value="1"/>
</dbReference>
<evidence type="ECO:0000313" key="4">
    <source>
        <dbReference type="Proteomes" id="UP001392437"/>
    </source>
</evidence>
<dbReference type="Proteomes" id="UP001392437">
    <property type="component" value="Unassembled WGS sequence"/>
</dbReference>
<dbReference type="InterPro" id="IPR023393">
    <property type="entry name" value="START-like_dom_sf"/>
</dbReference>
<gene>
    <name evidence="3" type="ORF">PG999_007112</name>
</gene>
<proteinExistence type="predicted"/>
<dbReference type="AlphaFoldDB" id="A0AAW0QXE5"/>
<protein>
    <recommendedName>
        <fullName evidence="2">DUF3074 domain-containing protein</fullName>
    </recommendedName>
</protein>
<feature type="region of interest" description="Disordered" evidence="1">
    <location>
        <begin position="288"/>
        <end position="319"/>
    </location>
</feature>
<reference evidence="3 4" key="1">
    <citation type="submission" date="2023-01" db="EMBL/GenBank/DDBJ databases">
        <title>Analysis of 21 Apiospora genomes using comparative genomics revels a genus with tremendous synthesis potential of carbohydrate active enzymes and secondary metabolites.</title>
        <authorList>
            <person name="Sorensen T."/>
        </authorList>
    </citation>
    <scope>NUCLEOTIDE SEQUENCE [LARGE SCALE GENOMIC DNA]</scope>
    <source>
        <strain evidence="3 4">CBS 117206</strain>
    </source>
</reference>